<keyword evidence="9" id="KW-1185">Reference proteome</keyword>
<evidence type="ECO:0000256" key="2">
    <source>
        <dbReference type="ARBA" id="ARBA00023136"/>
    </source>
</evidence>
<comment type="similarity">
    <text evidence="4">Belongs to the bacterial secretin family.</text>
</comment>
<evidence type="ECO:0000313" key="8">
    <source>
        <dbReference type="EMBL" id="ACK71684.1"/>
    </source>
</evidence>
<evidence type="ECO:0000256" key="4">
    <source>
        <dbReference type="RuleBase" id="RU004003"/>
    </source>
</evidence>
<evidence type="ECO:0000256" key="1">
    <source>
        <dbReference type="ARBA" id="ARBA00022448"/>
    </source>
</evidence>
<feature type="chain" id="PRO_5002858547" evidence="6">
    <location>
        <begin position="29"/>
        <end position="734"/>
    </location>
</feature>
<dbReference type="RefSeq" id="WP_015955280.1">
    <property type="nucleotide sequence ID" value="NC_011729.1"/>
</dbReference>
<evidence type="ECO:0000256" key="6">
    <source>
        <dbReference type="SAM" id="SignalP"/>
    </source>
</evidence>
<dbReference type="Proteomes" id="UP000002384">
    <property type="component" value="Chromosome"/>
</dbReference>
<dbReference type="GO" id="GO:0009306">
    <property type="term" value="P:protein secretion"/>
    <property type="evidence" value="ECO:0007669"/>
    <property type="project" value="InterPro"/>
</dbReference>
<dbReference type="Pfam" id="PF00263">
    <property type="entry name" value="Secretin"/>
    <property type="match status" value="1"/>
</dbReference>
<dbReference type="InterPro" id="IPR038591">
    <property type="entry name" value="NolW-like_sf"/>
</dbReference>
<dbReference type="eggNOG" id="COG1450">
    <property type="taxonomic scope" value="Bacteria"/>
</dbReference>
<proteinExistence type="inferred from homology"/>
<reference evidence="9" key="1">
    <citation type="journal article" date="2011" name="MBio">
        <title>Novel metabolic attributes of the genus Cyanothece, comprising a group of unicellular nitrogen-fixing Cyanobacteria.</title>
        <authorList>
            <person name="Bandyopadhyay A."/>
            <person name="Elvitigala T."/>
            <person name="Welsh E."/>
            <person name="Stockel J."/>
            <person name="Liberton M."/>
            <person name="Min H."/>
            <person name="Sherman L.A."/>
            <person name="Pakrasi H.B."/>
        </authorList>
    </citation>
    <scope>NUCLEOTIDE SEQUENCE [LARGE SCALE GENOMIC DNA]</scope>
    <source>
        <strain evidence="9">PCC 7424</strain>
    </source>
</reference>
<keyword evidence="3" id="KW-0998">Cell outer membrane</keyword>
<accession>B7KDY6</accession>
<dbReference type="InterPro" id="IPR011662">
    <property type="entry name" value="Secretin/TonB_short_N"/>
</dbReference>
<dbReference type="Pfam" id="PF07660">
    <property type="entry name" value="STN"/>
    <property type="match status" value="1"/>
</dbReference>
<keyword evidence="2" id="KW-0472">Membrane</keyword>
<keyword evidence="6" id="KW-0732">Signal</keyword>
<gene>
    <name evidence="8" type="ordered locus">PCC7424_3285</name>
</gene>
<evidence type="ECO:0000256" key="3">
    <source>
        <dbReference type="ARBA" id="ARBA00023237"/>
    </source>
</evidence>
<evidence type="ECO:0000313" key="9">
    <source>
        <dbReference type="Proteomes" id="UP000002384"/>
    </source>
</evidence>
<dbReference type="HOGENOM" id="CLU_015106_0_0_3"/>
<dbReference type="GO" id="GO:0015627">
    <property type="term" value="C:type II protein secretion system complex"/>
    <property type="evidence" value="ECO:0007669"/>
    <property type="project" value="TreeGrafter"/>
</dbReference>
<dbReference type="PANTHER" id="PTHR30332">
    <property type="entry name" value="PROBABLE GENERAL SECRETION PATHWAY PROTEIN D"/>
    <property type="match status" value="1"/>
</dbReference>
<keyword evidence="1" id="KW-0813">Transport</keyword>
<dbReference type="STRING" id="65393.PCC7424_3285"/>
<dbReference type="AlphaFoldDB" id="B7KDY6"/>
<dbReference type="KEGG" id="cyc:PCC7424_3285"/>
<sequence length="734" mass="79463">MNNYCYPLILGGMASLFLSIQPSLLASAESFDSRQEKNSSQQQNPFDSPQSSVESLSLSSDEFFSPEISSKPFSIESIGQDIDKSSSIEESSLNFPILESDKIKDQELITQSTPMISQPEIIIEENNQMLEPSVPAYPVVPRAVAPPVGDMAVSNIDAMADTINLGTAAIIPRLVLREAPAREVLAVLARYAGFNLIFTDTQTAAPEGQGGAVGSQQTVSLDLENESVEEVFNSVLMISGLKANRRGRTIFVGAALPAAARNLITRTIRLNQIEAINAATFLATQGAEYQRLVTQTEDIVDPLTNRVVGRRDTPPELQPLVVNRQEGSNAPFLLDGLTIATDERLNSITLIGEPRQVQIATSMLVQLDARRRQVAVNVKVVDVQLAGTEFYNSSFSFGFDDGFFVQDGGTAILNFGNYNPPNAAQTRSSVPTPPVIPTTDAFGGGVVPNVFIDIQGSAPFNTVNQGLEQFADTLVPYARPGFGTLNNPFQPGVTEIDISRDEDGFIEEIEYTYELPNVFQFPEKFLLTLEAQITSGNAKILTDPTLVVQEGQQATVKLTQKVVESVNTQVDPLSGVRTTTPVLQDAGLTLTVEVDRIDDNGFVSLFVSPTIAAPGASQEFESGDGTTNQLTLLTRRELTSGLIRMRDGQTLILSGIISESEQTTVSKVPILGDIPILGALFRRTDNSGSRSEVIVLLTPKIIDDRPDSSWGFNYTPGPGAAEMLRRQGFPVQPR</sequence>
<evidence type="ECO:0000256" key="5">
    <source>
        <dbReference type="SAM" id="MobiDB-lite"/>
    </source>
</evidence>
<organism evidence="8 9">
    <name type="scientific">Gloeothece citriformis (strain PCC 7424)</name>
    <name type="common">Cyanothece sp. (strain PCC 7424)</name>
    <dbReference type="NCBI Taxonomy" id="65393"/>
    <lineage>
        <taxon>Bacteria</taxon>
        <taxon>Bacillati</taxon>
        <taxon>Cyanobacteriota</taxon>
        <taxon>Cyanophyceae</taxon>
        <taxon>Oscillatoriophycideae</taxon>
        <taxon>Chroococcales</taxon>
        <taxon>Aphanothecaceae</taxon>
        <taxon>Gloeothece</taxon>
        <taxon>Gloeothece citriformis</taxon>
    </lineage>
</organism>
<feature type="domain" description="Secretin/TonB short N-terminal" evidence="7">
    <location>
        <begin position="194"/>
        <end position="255"/>
    </location>
</feature>
<protein>
    <submittedName>
        <fullName evidence="8">Type II and III secretion system protein</fullName>
    </submittedName>
</protein>
<dbReference type="InterPro" id="IPR050810">
    <property type="entry name" value="Bact_Secretion_Sys_Channel"/>
</dbReference>
<dbReference type="GO" id="GO:0019867">
    <property type="term" value="C:outer membrane"/>
    <property type="evidence" value="ECO:0007669"/>
    <property type="project" value="InterPro"/>
</dbReference>
<feature type="region of interest" description="Disordered" evidence="5">
    <location>
        <begin position="31"/>
        <end position="53"/>
    </location>
</feature>
<feature type="signal peptide" evidence="6">
    <location>
        <begin position="1"/>
        <end position="28"/>
    </location>
</feature>
<evidence type="ECO:0000259" key="7">
    <source>
        <dbReference type="SMART" id="SM00965"/>
    </source>
</evidence>
<dbReference type="Gene3D" id="3.30.1370.120">
    <property type="match status" value="1"/>
</dbReference>
<name>B7KDY6_GLOC7</name>
<dbReference type="PANTHER" id="PTHR30332:SF17">
    <property type="entry name" value="TYPE IV PILIATION SYSTEM PROTEIN DR_0774-RELATED"/>
    <property type="match status" value="1"/>
</dbReference>
<dbReference type="EMBL" id="CP001291">
    <property type="protein sequence ID" value="ACK71684.1"/>
    <property type="molecule type" value="Genomic_DNA"/>
</dbReference>
<dbReference type="InterPro" id="IPR004846">
    <property type="entry name" value="T2SS/T3SS_dom"/>
</dbReference>
<dbReference type="SMART" id="SM00965">
    <property type="entry name" value="STN"/>
    <property type="match status" value="1"/>
</dbReference>